<evidence type="ECO:0000256" key="4">
    <source>
        <dbReference type="ARBA" id="ARBA00023163"/>
    </source>
</evidence>
<evidence type="ECO:0000256" key="3">
    <source>
        <dbReference type="ARBA" id="ARBA00023125"/>
    </source>
</evidence>
<dbReference type="SUPFAM" id="SSF46785">
    <property type="entry name" value="Winged helix' DNA-binding domain"/>
    <property type="match status" value="1"/>
</dbReference>
<dbReference type="FunFam" id="1.10.10.10:FF:000001">
    <property type="entry name" value="LysR family transcriptional regulator"/>
    <property type="match status" value="1"/>
</dbReference>
<sequence length="312" mass="34201">MLNLSDAYYFVQVVDQGGFASAARKLDLPKSTLSHRVGELELALGVRLLNRTSRQVALTQTGEEFYRHATDLIASAAQVEEAIRSGLKEPSGVIRLTTTTELSQYVLCDLLPTFLARHPKVRITEEATDRVVDLIAEGFDVAIRGHNTALADSSLIQRHIAKAPWMLFASATYLKVSGAPADLAELERHTALALSRPGMATWQLTRTGHETRSVALTPRFRTNNMVSLKMATCANLGIAALPCYICRREIEDGTLVPVLPEWRVMDASFSVVIPYRLGVPPGVRALLDFLAAELPKALRSGDRARRVDGAAR</sequence>
<evidence type="ECO:0000313" key="7">
    <source>
        <dbReference type="Proteomes" id="UP000018851"/>
    </source>
</evidence>
<dbReference type="eggNOG" id="COG0583">
    <property type="taxonomic scope" value="Bacteria"/>
</dbReference>
<dbReference type="Proteomes" id="UP000018851">
    <property type="component" value="Chromosome"/>
</dbReference>
<evidence type="ECO:0000256" key="2">
    <source>
        <dbReference type="ARBA" id="ARBA00023015"/>
    </source>
</evidence>
<evidence type="ECO:0000313" key="6">
    <source>
        <dbReference type="EMBL" id="AHE53219.1"/>
    </source>
</evidence>
<reference evidence="6 7" key="1">
    <citation type="submission" date="2013-07" db="EMBL/GenBank/DDBJ databases">
        <title>Completed genome of Sphingomonas sanxanigenens NX02.</title>
        <authorList>
            <person name="Ma T."/>
            <person name="Huang H."/>
            <person name="Wu M."/>
            <person name="Li X."/>
            <person name="Li G."/>
        </authorList>
    </citation>
    <scope>NUCLEOTIDE SEQUENCE [LARGE SCALE GENOMIC DNA]</scope>
    <source>
        <strain evidence="6 7">NX02</strain>
    </source>
</reference>
<dbReference type="InterPro" id="IPR036390">
    <property type="entry name" value="WH_DNA-bd_sf"/>
</dbReference>
<dbReference type="RefSeq" id="WP_025291487.1">
    <property type="nucleotide sequence ID" value="NZ_CP006644.1"/>
</dbReference>
<accession>W0A5I9</accession>
<dbReference type="PANTHER" id="PTHR30537">
    <property type="entry name" value="HTH-TYPE TRANSCRIPTIONAL REGULATOR"/>
    <property type="match status" value="1"/>
</dbReference>
<dbReference type="Pfam" id="PF03466">
    <property type="entry name" value="LysR_substrate"/>
    <property type="match status" value="1"/>
</dbReference>
<dbReference type="Gene3D" id="1.10.10.10">
    <property type="entry name" value="Winged helix-like DNA-binding domain superfamily/Winged helix DNA-binding domain"/>
    <property type="match status" value="1"/>
</dbReference>
<dbReference type="HOGENOM" id="CLU_039613_16_2_5"/>
<dbReference type="SUPFAM" id="SSF53850">
    <property type="entry name" value="Periplasmic binding protein-like II"/>
    <property type="match status" value="1"/>
</dbReference>
<keyword evidence="7" id="KW-1185">Reference proteome</keyword>
<feature type="domain" description="HTH lysR-type" evidence="5">
    <location>
        <begin position="2"/>
        <end position="59"/>
    </location>
</feature>
<dbReference type="AlphaFoldDB" id="W0A5I9"/>
<dbReference type="Gene3D" id="3.40.190.290">
    <property type="match status" value="1"/>
</dbReference>
<dbReference type="OrthoDB" id="9786526at2"/>
<evidence type="ECO:0000256" key="1">
    <source>
        <dbReference type="ARBA" id="ARBA00009437"/>
    </source>
</evidence>
<dbReference type="CDD" id="cd08422">
    <property type="entry name" value="PBP2_CrgA_like"/>
    <property type="match status" value="1"/>
</dbReference>
<dbReference type="PROSITE" id="PS50931">
    <property type="entry name" value="HTH_LYSR"/>
    <property type="match status" value="1"/>
</dbReference>
<dbReference type="InterPro" id="IPR058163">
    <property type="entry name" value="LysR-type_TF_proteobact-type"/>
</dbReference>
<comment type="similarity">
    <text evidence="1">Belongs to the LysR transcriptional regulatory family.</text>
</comment>
<evidence type="ECO:0000259" key="5">
    <source>
        <dbReference type="PROSITE" id="PS50931"/>
    </source>
</evidence>
<dbReference type="InterPro" id="IPR005119">
    <property type="entry name" value="LysR_subst-bd"/>
</dbReference>
<keyword evidence="3" id="KW-0238">DNA-binding</keyword>
<keyword evidence="2" id="KW-0805">Transcription regulation</keyword>
<dbReference type="InterPro" id="IPR036388">
    <property type="entry name" value="WH-like_DNA-bd_sf"/>
</dbReference>
<dbReference type="GO" id="GO:0006351">
    <property type="term" value="P:DNA-templated transcription"/>
    <property type="evidence" value="ECO:0007669"/>
    <property type="project" value="TreeGrafter"/>
</dbReference>
<dbReference type="GO" id="GO:0043565">
    <property type="term" value="F:sequence-specific DNA binding"/>
    <property type="evidence" value="ECO:0007669"/>
    <property type="project" value="TreeGrafter"/>
</dbReference>
<dbReference type="STRING" id="1123269.NX02_07465"/>
<dbReference type="EMBL" id="CP006644">
    <property type="protein sequence ID" value="AHE53219.1"/>
    <property type="molecule type" value="Genomic_DNA"/>
</dbReference>
<protein>
    <recommendedName>
        <fullName evidence="5">HTH lysR-type domain-containing protein</fullName>
    </recommendedName>
</protein>
<name>W0A5I9_9SPHN</name>
<dbReference type="PATRIC" id="fig|1123269.5.peg.1452"/>
<proteinExistence type="inferred from homology"/>
<dbReference type="GO" id="GO:0003700">
    <property type="term" value="F:DNA-binding transcription factor activity"/>
    <property type="evidence" value="ECO:0007669"/>
    <property type="project" value="InterPro"/>
</dbReference>
<keyword evidence="4" id="KW-0804">Transcription</keyword>
<dbReference type="Pfam" id="PF00126">
    <property type="entry name" value="HTH_1"/>
    <property type="match status" value="1"/>
</dbReference>
<gene>
    <name evidence="6" type="ORF">NX02_07465</name>
</gene>
<organism evidence="6 7">
    <name type="scientific">Sphingomonas sanxanigenens DSM 19645 = NX02</name>
    <dbReference type="NCBI Taxonomy" id="1123269"/>
    <lineage>
        <taxon>Bacteria</taxon>
        <taxon>Pseudomonadati</taxon>
        <taxon>Pseudomonadota</taxon>
        <taxon>Alphaproteobacteria</taxon>
        <taxon>Sphingomonadales</taxon>
        <taxon>Sphingomonadaceae</taxon>
        <taxon>Sphingomonas</taxon>
    </lineage>
</organism>
<dbReference type="KEGG" id="ssan:NX02_07465"/>
<dbReference type="InterPro" id="IPR000847">
    <property type="entry name" value="LysR_HTH_N"/>
</dbReference>
<dbReference type="PANTHER" id="PTHR30537:SF31">
    <property type="entry name" value="TRANSCRIPTIONAL REGULATOR, LYSR FAMILY"/>
    <property type="match status" value="1"/>
</dbReference>